<reference evidence="12 13" key="1">
    <citation type="submission" date="2015-10" db="EMBL/GenBank/DDBJ databases">
        <title>Draft genomes sequences of Candida glabrata isolates 1A, 1B, 2A, 2B, 3A and 3B.</title>
        <authorList>
            <person name="Haavelsrud O.E."/>
            <person name="Gaustad P."/>
        </authorList>
    </citation>
    <scope>NUCLEOTIDE SEQUENCE [LARGE SCALE GENOMIC DNA]</scope>
    <source>
        <strain evidence="12">910700640</strain>
    </source>
</reference>
<keyword evidence="8" id="KW-0539">Nucleus</keyword>
<dbReference type="VEuPathDB" id="FungiDB:GVI51_J06369"/>
<dbReference type="InterPro" id="IPR045145">
    <property type="entry name" value="PTHR15271"/>
</dbReference>
<dbReference type="VEuPathDB" id="FungiDB:B1J91_J06512g"/>
<evidence type="ECO:0000256" key="4">
    <source>
        <dbReference type="ARBA" id="ARBA00022737"/>
    </source>
</evidence>
<dbReference type="VEuPathDB" id="FungiDB:GWK60_J06347"/>
<evidence type="ECO:0000313" key="12">
    <source>
        <dbReference type="EMBL" id="KTB11092.1"/>
    </source>
</evidence>
<dbReference type="GO" id="GO:0042393">
    <property type="term" value="F:histone binding"/>
    <property type="evidence" value="ECO:0007669"/>
    <property type="project" value="EnsemblFungi"/>
</dbReference>
<evidence type="ECO:0000256" key="8">
    <source>
        <dbReference type="ARBA" id="ARBA00023242"/>
    </source>
</evidence>
<name>A0A0W0DBF4_CANGB</name>
<dbReference type="GO" id="GO:0006334">
    <property type="term" value="P:nucleosome assembly"/>
    <property type="evidence" value="ECO:0007669"/>
    <property type="project" value="TreeGrafter"/>
</dbReference>
<dbReference type="InterPro" id="IPR015943">
    <property type="entry name" value="WD40/YVTN_repeat-like_dom_sf"/>
</dbReference>
<feature type="domain" description="CAF1B/HIR1 beta-propeller" evidence="11">
    <location>
        <begin position="330"/>
        <end position="452"/>
    </location>
</feature>
<evidence type="ECO:0000256" key="1">
    <source>
        <dbReference type="ARBA" id="ARBA00004123"/>
    </source>
</evidence>
<dbReference type="GO" id="GO:0000775">
    <property type="term" value="C:chromosome, centromeric region"/>
    <property type="evidence" value="ECO:0007669"/>
    <property type="project" value="EnsemblFungi"/>
</dbReference>
<keyword evidence="4" id="KW-0677">Repeat</keyword>
<dbReference type="SUPFAM" id="SSF50978">
    <property type="entry name" value="WD40 repeat-like"/>
    <property type="match status" value="1"/>
</dbReference>
<feature type="region of interest" description="Disordered" evidence="10">
    <location>
        <begin position="311"/>
        <end position="332"/>
    </location>
</feature>
<dbReference type="PANTHER" id="PTHR15271">
    <property type="entry name" value="CHROMATIN ASSEMBLY FACTOR 1 SUBUNIT B"/>
    <property type="match status" value="1"/>
</dbReference>
<feature type="compositionally biased region" description="Basic and acidic residues" evidence="10">
    <location>
        <begin position="478"/>
        <end position="492"/>
    </location>
</feature>
<keyword evidence="5" id="KW-0227">DNA damage</keyword>
<feature type="repeat" description="WD" evidence="9">
    <location>
        <begin position="148"/>
        <end position="189"/>
    </location>
</feature>
<feature type="region of interest" description="Disordered" evidence="10">
    <location>
        <begin position="478"/>
        <end position="545"/>
    </location>
</feature>
<organism evidence="12 13">
    <name type="scientific">Candida glabrata</name>
    <name type="common">Yeast</name>
    <name type="synonym">Torulopsis glabrata</name>
    <dbReference type="NCBI Taxonomy" id="5478"/>
    <lineage>
        <taxon>Eukaryota</taxon>
        <taxon>Fungi</taxon>
        <taxon>Dikarya</taxon>
        <taxon>Ascomycota</taxon>
        <taxon>Saccharomycotina</taxon>
        <taxon>Saccharomycetes</taxon>
        <taxon>Saccharomycetales</taxon>
        <taxon>Saccharomycetaceae</taxon>
        <taxon>Nakaseomyces</taxon>
    </lineage>
</organism>
<evidence type="ECO:0000256" key="7">
    <source>
        <dbReference type="ARBA" id="ARBA00023204"/>
    </source>
</evidence>
<comment type="subcellular location">
    <subcellularLocation>
        <location evidence="1">Nucleus</location>
    </subcellularLocation>
</comment>
<accession>A0A0W0DBF4</accession>
<dbReference type="InterPro" id="IPR001680">
    <property type="entry name" value="WD40_rpt"/>
</dbReference>
<dbReference type="EMBL" id="LLZZ01000043">
    <property type="protein sequence ID" value="KTB11092.1"/>
    <property type="molecule type" value="Genomic_DNA"/>
</dbReference>
<dbReference type="Gene3D" id="2.130.10.10">
    <property type="entry name" value="YVTN repeat-like/Quinoprotein amine dehydrogenase"/>
    <property type="match status" value="3"/>
</dbReference>
<comment type="similarity">
    <text evidence="2">Belongs to the WD repeat HIR1 family.</text>
</comment>
<comment type="caution">
    <text evidence="12">The sequence shown here is derived from an EMBL/GenBank/DDBJ whole genome shotgun (WGS) entry which is preliminary data.</text>
</comment>
<dbReference type="SMART" id="SM00320">
    <property type="entry name" value="WD40"/>
    <property type="match status" value="5"/>
</dbReference>
<dbReference type="PROSITE" id="PS50294">
    <property type="entry name" value="WD_REPEATS_REGION"/>
    <property type="match status" value="2"/>
</dbReference>
<keyword evidence="7" id="KW-0234">DNA repair</keyword>
<protein>
    <submittedName>
        <fullName evidence="12">Chromatin assembly factor 1 subunit p60</fullName>
    </submittedName>
</protein>
<proteinExistence type="inferred from homology"/>
<dbReference type="GO" id="GO:0005829">
    <property type="term" value="C:cytosol"/>
    <property type="evidence" value="ECO:0007669"/>
    <property type="project" value="EnsemblFungi"/>
</dbReference>
<dbReference type="GO" id="GO:0005634">
    <property type="term" value="C:nucleus"/>
    <property type="evidence" value="ECO:0007669"/>
    <property type="project" value="UniProtKB-SubCell"/>
</dbReference>
<evidence type="ECO:0000256" key="5">
    <source>
        <dbReference type="ARBA" id="ARBA00022763"/>
    </source>
</evidence>
<dbReference type="Pfam" id="PF24105">
    <property type="entry name" value="Beta-prop_CAF1B_HIR1"/>
    <property type="match status" value="2"/>
</dbReference>
<dbReference type="GO" id="GO:0033186">
    <property type="term" value="C:CAF-1 complex"/>
    <property type="evidence" value="ECO:0007669"/>
    <property type="project" value="EnsemblFungi"/>
</dbReference>
<evidence type="ECO:0000259" key="11">
    <source>
        <dbReference type="Pfam" id="PF24105"/>
    </source>
</evidence>
<dbReference type="PROSITE" id="PS50082">
    <property type="entry name" value="WD_REPEATS_2"/>
    <property type="match status" value="3"/>
</dbReference>
<dbReference type="InterPro" id="IPR036322">
    <property type="entry name" value="WD40_repeat_dom_sf"/>
</dbReference>
<sequence>MEATNLQIYWHESQPVYSITFRGSQADDDNDDENFNEKGELFTAGGDNKVRLWRLNCEETGKGTCKVDTIDFLSGLSLHEQAVNVIRFDHRGNILASAGDDGQVLLWKLTDEETRKKQQRMGDEPVEGDGWAVWKRLRGTANDLDNMPGGGASEIYDLSWSPDDKYLVTASMDNSLKVFNVDTGNCVAFAKDHNHYVQGVTWDPLNQYIISQSVDRSINIYEIELRDSKDITSSTTSTELIKRLKLKNRIFKSELPFIDEDASSRKIDYSVQKSSYLYHNETLPSFFRRLVMSPCGSLLVVPTGLIKNHPTSTSIGTKDDGEESSQSNSINTSASSDFNNAVFIYTRAAIKQNLGKPSICLPFFKKPAVAVAFSPIFYERTSNKPYVDLPYKLVFAIATINQVIFYDTENIEPISIVSNLHYTPLTDLTWSPRGDMVMVSSTDGFCSAISINTAVFGRRTKKPSFTNTIVKEEISLNREDASEVKQPKRSHDIINILPVRKKSKVDTNKSTTDSASTPDATGNDKENKDDAKTLEIIKNTETENS</sequence>
<evidence type="ECO:0000313" key="13">
    <source>
        <dbReference type="Proteomes" id="UP000054886"/>
    </source>
</evidence>
<dbReference type="PANTHER" id="PTHR15271:SF4">
    <property type="entry name" value="CHROMATIN ASSEMBLY FACTOR 1 SUBUNIT B"/>
    <property type="match status" value="1"/>
</dbReference>
<evidence type="ECO:0000256" key="10">
    <source>
        <dbReference type="SAM" id="MobiDB-lite"/>
    </source>
</evidence>
<dbReference type="Proteomes" id="UP000054886">
    <property type="component" value="Unassembled WGS sequence"/>
</dbReference>
<feature type="domain" description="CAF1B/HIR1 beta-propeller" evidence="11">
    <location>
        <begin position="2"/>
        <end position="311"/>
    </location>
</feature>
<dbReference type="GO" id="GO:0006281">
    <property type="term" value="P:DNA repair"/>
    <property type="evidence" value="ECO:0007669"/>
    <property type="project" value="UniProtKB-KW"/>
</dbReference>
<evidence type="ECO:0000256" key="9">
    <source>
        <dbReference type="PROSITE-ProRule" id="PRU00221"/>
    </source>
</evidence>
<dbReference type="VEuPathDB" id="FungiDB:CAGL0J06512g"/>
<dbReference type="InterPro" id="IPR055410">
    <property type="entry name" value="Beta-prop_CAF1B_HIR1"/>
</dbReference>
<feature type="compositionally biased region" description="Basic and acidic residues" evidence="10">
    <location>
        <begin position="522"/>
        <end position="545"/>
    </location>
</feature>
<evidence type="ECO:0000256" key="3">
    <source>
        <dbReference type="ARBA" id="ARBA00022574"/>
    </source>
</evidence>
<keyword evidence="3 9" id="KW-0853">WD repeat</keyword>
<dbReference type="GO" id="GO:0006335">
    <property type="term" value="P:DNA replication-dependent chromatin assembly"/>
    <property type="evidence" value="ECO:0007669"/>
    <property type="project" value="EnsemblFungi"/>
</dbReference>
<gene>
    <name evidence="12" type="ORF">AO440_003043</name>
</gene>
<dbReference type="GO" id="GO:0000786">
    <property type="term" value="C:nucleosome"/>
    <property type="evidence" value="ECO:0007669"/>
    <property type="project" value="EnsemblFungi"/>
</dbReference>
<evidence type="ECO:0000256" key="2">
    <source>
        <dbReference type="ARBA" id="ARBA00007306"/>
    </source>
</evidence>
<feature type="repeat" description="WD" evidence="9">
    <location>
        <begin position="76"/>
        <end position="117"/>
    </location>
</feature>
<keyword evidence="6" id="KW-0156">Chromatin regulator</keyword>
<evidence type="ECO:0000256" key="6">
    <source>
        <dbReference type="ARBA" id="ARBA00022853"/>
    </source>
</evidence>
<feature type="compositionally biased region" description="Low complexity" evidence="10">
    <location>
        <begin position="510"/>
        <end position="521"/>
    </location>
</feature>
<dbReference type="AlphaFoldDB" id="A0A0W0DBF4"/>
<feature type="repeat" description="WD" evidence="9">
    <location>
        <begin position="190"/>
        <end position="224"/>
    </location>
</feature>